<comment type="caution">
    <text evidence="2">The sequence shown here is derived from an EMBL/GenBank/DDBJ whole genome shotgun (WGS) entry which is preliminary data.</text>
</comment>
<organism evidence="2 3">
    <name type="scientific">Pseudocercospora fuligena</name>
    <dbReference type="NCBI Taxonomy" id="685502"/>
    <lineage>
        <taxon>Eukaryota</taxon>
        <taxon>Fungi</taxon>
        <taxon>Dikarya</taxon>
        <taxon>Ascomycota</taxon>
        <taxon>Pezizomycotina</taxon>
        <taxon>Dothideomycetes</taxon>
        <taxon>Dothideomycetidae</taxon>
        <taxon>Mycosphaerellales</taxon>
        <taxon>Mycosphaerellaceae</taxon>
        <taxon>Pseudocercospora</taxon>
    </lineage>
</organism>
<reference evidence="2" key="1">
    <citation type="submission" date="2020-04" db="EMBL/GenBank/DDBJ databases">
        <title>Draft genome resource of the tomato pathogen Pseudocercospora fuligena.</title>
        <authorList>
            <person name="Zaccaron A."/>
        </authorList>
    </citation>
    <scope>NUCLEOTIDE SEQUENCE</scope>
    <source>
        <strain evidence="2">PF001</strain>
    </source>
</reference>
<dbReference type="GO" id="GO:0005739">
    <property type="term" value="C:mitochondrion"/>
    <property type="evidence" value="ECO:0007669"/>
    <property type="project" value="TreeGrafter"/>
</dbReference>
<gene>
    <name evidence="2" type="ORF">HII31_12454</name>
</gene>
<sequence length="275" mass="31265">MLPDGTNPDHFPGEPFVRRMWAGGKVTWNNDRPLRLDGGVGVCAEFIRDVSTKGEKVFVEIERRIAKASKEEIEGLGEAWQNQDVKRDLEHRVRQRLWRNEGEDFGPASILERRTLVFMRSRTPEEATTEAAKSASKMLKPEHDTPDYTHLLTPDPKLLFRFSALTFNAHAIHLDPLYSRDVEGHKNILVHGPLSLTFIITLLSQHLAKEGNQVIRSIEYRNTAPLYCGEQAKFCGKRTDEKKWEVWAENPQGGIAVKGRVKTEEGRIDKSDLGV</sequence>
<accession>A0A8H6R9A7</accession>
<dbReference type="Gene3D" id="3.10.129.10">
    <property type="entry name" value="Hotdog Thioesterase"/>
    <property type="match status" value="1"/>
</dbReference>
<name>A0A8H6R9A7_9PEZI</name>
<dbReference type="PANTHER" id="PTHR28152">
    <property type="entry name" value="HYDROXYACYL-THIOESTER DEHYDRATASE TYPE 2, MITOCHONDRIAL"/>
    <property type="match status" value="1"/>
</dbReference>
<dbReference type="InterPro" id="IPR052741">
    <property type="entry name" value="Mitochondrial_HTD2"/>
</dbReference>
<dbReference type="OrthoDB" id="3257538at2759"/>
<feature type="region of interest" description="Disordered" evidence="1">
    <location>
        <begin position="122"/>
        <end position="142"/>
    </location>
</feature>
<dbReference type="AlphaFoldDB" id="A0A8H6R9A7"/>
<protein>
    <submittedName>
        <fullName evidence="2">Mesaconyl-C(4)-CoA hydratase</fullName>
    </submittedName>
</protein>
<proteinExistence type="predicted"/>
<evidence type="ECO:0000313" key="2">
    <source>
        <dbReference type="EMBL" id="KAF7186212.1"/>
    </source>
</evidence>
<evidence type="ECO:0000256" key="1">
    <source>
        <dbReference type="SAM" id="MobiDB-lite"/>
    </source>
</evidence>
<dbReference type="PANTHER" id="PTHR28152:SF1">
    <property type="entry name" value="HYDROXYACYL-THIOESTER DEHYDRATASE TYPE 2, MITOCHONDRIAL"/>
    <property type="match status" value="1"/>
</dbReference>
<keyword evidence="3" id="KW-1185">Reference proteome</keyword>
<dbReference type="GO" id="GO:0019171">
    <property type="term" value="F:(3R)-hydroxyacyl-[acyl-carrier-protein] dehydratase activity"/>
    <property type="evidence" value="ECO:0007669"/>
    <property type="project" value="TreeGrafter"/>
</dbReference>
<dbReference type="SUPFAM" id="SSF54637">
    <property type="entry name" value="Thioesterase/thiol ester dehydrase-isomerase"/>
    <property type="match status" value="1"/>
</dbReference>
<dbReference type="InterPro" id="IPR029069">
    <property type="entry name" value="HotDog_dom_sf"/>
</dbReference>
<dbReference type="EMBL" id="JABCIY010000261">
    <property type="protein sequence ID" value="KAF7186212.1"/>
    <property type="molecule type" value="Genomic_DNA"/>
</dbReference>
<dbReference type="Proteomes" id="UP000660729">
    <property type="component" value="Unassembled WGS sequence"/>
</dbReference>
<evidence type="ECO:0000313" key="3">
    <source>
        <dbReference type="Proteomes" id="UP000660729"/>
    </source>
</evidence>